<dbReference type="Gene3D" id="1.10.3210.30">
    <property type="match status" value="1"/>
</dbReference>
<dbReference type="GO" id="GO:0004518">
    <property type="term" value="F:nuclease activity"/>
    <property type="evidence" value="ECO:0007669"/>
    <property type="project" value="UniProtKB-KW"/>
</dbReference>
<dbReference type="InterPro" id="IPR011545">
    <property type="entry name" value="DEAD/DEAH_box_helicase_dom"/>
</dbReference>
<dbReference type="GO" id="GO:0051607">
    <property type="term" value="P:defense response to virus"/>
    <property type="evidence" value="ECO:0007669"/>
    <property type="project" value="UniProtKB-KW"/>
</dbReference>
<dbReference type="GO" id="GO:0003676">
    <property type="term" value="F:nucleic acid binding"/>
    <property type="evidence" value="ECO:0007669"/>
    <property type="project" value="InterPro"/>
</dbReference>
<evidence type="ECO:0000256" key="2">
    <source>
        <dbReference type="ARBA" id="ARBA00009046"/>
    </source>
</evidence>
<evidence type="ECO:0000313" key="13">
    <source>
        <dbReference type="EMBL" id="OUQ34982.1"/>
    </source>
</evidence>
<reference evidence="13 14" key="1">
    <citation type="journal article" date="2018" name="BMC Genomics">
        <title>Whole genome sequencing and function prediction of 133 gut anaerobes isolated from chicken caecum in pure cultures.</title>
        <authorList>
            <person name="Medvecky M."/>
            <person name="Cejkova D."/>
            <person name="Polansky O."/>
            <person name="Karasova D."/>
            <person name="Kubasova T."/>
            <person name="Cizek A."/>
            <person name="Rychlik I."/>
        </authorList>
    </citation>
    <scope>NUCLEOTIDE SEQUENCE [LARGE SCALE GENOMIC DNA]</scope>
    <source>
        <strain evidence="13 14">An13</strain>
    </source>
</reference>
<evidence type="ECO:0000259" key="12">
    <source>
        <dbReference type="PROSITE" id="PS51643"/>
    </source>
</evidence>
<dbReference type="InterPro" id="IPR027417">
    <property type="entry name" value="P-loop_NTPase"/>
</dbReference>
<dbReference type="OrthoDB" id="9810236at2"/>
<name>A0A1Y4T1A5_9FIRM</name>
<dbReference type="NCBIfam" id="TIGR01587">
    <property type="entry name" value="cas3_core"/>
    <property type="match status" value="1"/>
</dbReference>
<keyword evidence="7" id="KW-0347">Helicase</keyword>
<dbReference type="Pfam" id="PF22590">
    <property type="entry name" value="Cas3-like_C_2"/>
    <property type="match status" value="1"/>
</dbReference>
<dbReference type="AlphaFoldDB" id="A0A1Y4T1A5"/>
<evidence type="ECO:0000313" key="14">
    <source>
        <dbReference type="Proteomes" id="UP000195305"/>
    </source>
</evidence>
<dbReference type="Proteomes" id="UP000195305">
    <property type="component" value="Unassembled WGS sequence"/>
</dbReference>
<sequence>MMEKKTLSFIDYNDIIDDQYTFYAHNIDNRKELLHNHIHLSQEYFMKLYDYKDIEKIVYKFYEVMGFQNFKVSFEFLNSLFVNIVTFHDFGKINPMFQKLKMNNNIGNKYKGLTKSHHSFLSSLIYLDYFLNKLDKMTNLSHEDRCFIERTILEHAYLISKHHSHLDSFYEFIEKLKSSNTQNLIEHLTYKPLKGYKGLKYLTKEKIKSICDYLDYFQEKDCLTNHRHYKYFYYRLIYSMLVMSDYYATSEFQYKRPVRLSGNLTDIKEFEKEYCRSGLMQGIYEYEREKYHENDKTLSHVQTMNDLRCEIFLDADRNLKKHHTDPIFFLQAPTGSGKSNIALHLSFQLMKGRKKLFYIYPFNTLVEQNKHNLELSFDHKELMKQIVVVNSITPPPDLHDEEDEAYKYQQMLLDRQFLNYPFILSTHVSFFQLLFGNQKENIIGFHQLADSVIVLDEIQSYKNYIWAEMIEMLKACANLMNMKIIIMSATLPDLDHLLHLNDGVTRLLPNAKLYYQHEFFKGRVHYHYDLLKSEITLDDLQKHVLKNVFPHTKILVEFITKKSAYQFYRLLLKSGRNDIDIECLTGDDSAIERKRIISKIRGKVTKPIILVATQVIEAGVDIDMDIGYKNISLLDNEEQFAGRINRSNMESGDIYFFDIDNFHVIYRHDYRSDDLLTLKNQEMREILEEKDFSCYYEKVLKALKVNRNQNTDKEGLSYFYNDIVYKLNYLEVAKRMMLIDDNQWMVDVVLCRQIKNNDGEIIDGLEVWNRYKELLENNAMNYNKKQIELMDVRSQLHDFTYQFPKKTFIHYNDYIGDLLCVFDADDYFVDGKLDRERFEQIEYDIL</sequence>
<dbReference type="PROSITE" id="PS51192">
    <property type="entry name" value="HELICASE_ATP_BIND_1"/>
    <property type="match status" value="1"/>
</dbReference>
<keyword evidence="3" id="KW-0540">Nuclease</keyword>
<accession>A0A1Y4T1A5</accession>
<evidence type="ECO:0000256" key="9">
    <source>
        <dbReference type="ARBA" id="ARBA00023118"/>
    </source>
</evidence>
<keyword evidence="14" id="KW-1185">Reference proteome</keyword>
<comment type="similarity">
    <text evidence="1">In the N-terminal section; belongs to the CRISPR-associated nuclease Cas3-HD family.</text>
</comment>
<dbReference type="InterPro" id="IPR001650">
    <property type="entry name" value="Helicase_C-like"/>
</dbReference>
<dbReference type="SUPFAM" id="SSF52540">
    <property type="entry name" value="P-loop containing nucleoside triphosphate hydrolases"/>
    <property type="match status" value="1"/>
</dbReference>
<evidence type="ECO:0000256" key="8">
    <source>
        <dbReference type="ARBA" id="ARBA00022840"/>
    </source>
</evidence>
<dbReference type="InterPro" id="IPR006474">
    <property type="entry name" value="Helicase_Cas3_CRISPR-ass_core"/>
</dbReference>
<dbReference type="Pfam" id="PF00270">
    <property type="entry name" value="DEAD"/>
    <property type="match status" value="1"/>
</dbReference>
<dbReference type="InterPro" id="IPR054712">
    <property type="entry name" value="Cas3-like_dom"/>
</dbReference>
<gene>
    <name evidence="13" type="ORF">B5E75_04865</name>
</gene>
<protein>
    <recommendedName>
        <fullName evidence="15">CRISPR-associated helicase/endonuclease Cas3</fullName>
    </recommendedName>
</protein>
<dbReference type="InterPro" id="IPR014001">
    <property type="entry name" value="Helicase_ATP-bd"/>
</dbReference>
<dbReference type="GO" id="GO:0046872">
    <property type="term" value="F:metal ion binding"/>
    <property type="evidence" value="ECO:0007669"/>
    <property type="project" value="UniProtKB-KW"/>
</dbReference>
<evidence type="ECO:0000256" key="4">
    <source>
        <dbReference type="ARBA" id="ARBA00022723"/>
    </source>
</evidence>
<comment type="similarity">
    <text evidence="2">In the central section; belongs to the CRISPR-associated helicase Cas3 family.</text>
</comment>
<dbReference type="InterPro" id="IPR006483">
    <property type="entry name" value="CRISPR-assoc_Cas3_HD"/>
</dbReference>
<evidence type="ECO:0000259" key="11">
    <source>
        <dbReference type="PROSITE" id="PS51194"/>
    </source>
</evidence>
<keyword evidence="8" id="KW-0067">ATP-binding</keyword>
<dbReference type="GO" id="GO:0016787">
    <property type="term" value="F:hydrolase activity"/>
    <property type="evidence" value="ECO:0007669"/>
    <property type="project" value="UniProtKB-KW"/>
</dbReference>
<evidence type="ECO:0000256" key="6">
    <source>
        <dbReference type="ARBA" id="ARBA00022801"/>
    </source>
</evidence>
<dbReference type="PROSITE" id="PS51194">
    <property type="entry name" value="HELICASE_CTER"/>
    <property type="match status" value="1"/>
</dbReference>
<evidence type="ECO:0000259" key="10">
    <source>
        <dbReference type="PROSITE" id="PS51192"/>
    </source>
</evidence>
<evidence type="ECO:0008006" key="15">
    <source>
        <dbReference type="Google" id="ProtNLM"/>
    </source>
</evidence>
<feature type="domain" description="HD Cas3-type" evidence="12">
    <location>
        <begin position="27"/>
        <end position="247"/>
    </location>
</feature>
<evidence type="ECO:0000256" key="3">
    <source>
        <dbReference type="ARBA" id="ARBA00022722"/>
    </source>
</evidence>
<dbReference type="GO" id="GO:0004386">
    <property type="term" value="F:helicase activity"/>
    <property type="evidence" value="ECO:0007669"/>
    <property type="project" value="UniProtKB-KW"/>
</dbReference>
<keyword evidence="5" id="KW-0547">Nucleotide-binding</keyword>
<evidence type="ECO:0000256" key="7">
    <source>
        <dbReference type="ARBA" id="ARBA00022806"/>
    </source>
</evidence>
<evidence type="ECO:0000256" key="5">
    <source>
        <dbReference type="ARBA" id="ARBA00022741"/>
    </source>
</evidence>
<dbReference type="SMART" id="SM00490">
    <property type="entry name" value="HELICc"/>
    <property type="match status" value="1"/>
</dbReference>
<keyword evidence="9" id="KW-0051">Antiviral defense</keyword>
<proteinExistence type="inferred from homology"/>
<dbReference type="InterPro" id="IPR038257">
    <property type="entry name" value="CRISPR-assoc_Cas3_HD_sf"/>
</dbReference>
<dbReference type="PROSITE" id="PS51643">
    <property type="entry name" value="HD_CAS3"/>
    <property type="match status" value="1"/>
</dbReference>
<dbReference type="GO" id="GO:0005524">
    <property type="term" value="F:ATP binding"/>
    <property type="evidence" value="ECO:0007669"/>
    <property type="project" value="UniProtKB-KW"/>
</dbReference>
<evidence type="ECO:0000256" key="1">
    <source>
        <dbReference type="ARBA" id="ARBA00006847"/>
    </source>
</evidence>
<dbReference type="EMBL" id="NFLJ01000011">
    <property type="protein sequence ID" value="OUQ34982.1"/>
    <property type="molecule type" value="Genomic_DNA"/>
</dbReference>
<feature type="domain" description="Helicase C-terminal" evidence="11">
    <location>
        <begin position="539"/>
        <end position="704"/>
    </location>
</feature>
<keyword evidence="6" id="KW-0378">Hydrolase</keyword>
<dbReference type="NCBIfam" id="TIGR01596">
    <property type="entry name" value="cas3_HD"/>
    <property type="match status" value="1"/>
</dbReference>
<feature type="domain" description="Helicase ATP-binding" evidence="10">
    <location>
        <begin position="319"/>
        <end position="509"/>
    </location>
</feature>
<dbReference type="SMART" id="SM00487">
    <property type="entry name" value="DEXDc"/>
    <property type="match status" value="1"/>
</dbReference>
<organism evidence="13 14">
    <name type="scientific">Massilimicrobiota timonensis</name>
    <dbReference type="NCBI Taxonomy" id="1776392"/>
    <lineage>
        <taxon>Bacteria</taxon>
        <taxon>Bacillati</taxon>
        <taxon>Bacillota</taxon>
        <taxon>Erysipelotrichia</taxon>
        <taxon>Erysipelotrichales</taxon>
        <taxon>Erysipelotrichaceae</taxon>
        <taxon>Massilimicrobiota</taxon>
    </lineage>
</organism>
<comment type="caution">
    <text evidence="13">The sequence shown here is derived from an EMBL/GenBank/DDBJ whole genome shotgun (WGS) entry which is preliminary data.</text>
</comment>
<keyword evidence="4" id="KW-0479">Metal-binding</keyword>
<dbReference type="Gene3D" id="3.40.50.300">
    <property type="entry name" value="P-loop containing nucleotide triphosphate hydrolases"/>
    <property type="match status" value="2"/>
</dbReference>
<dbReference type="CDD" id="cd09641">
    <property type="entry name" value="Cas3''_I"/>
    <property type="match status" value="1"/>
</dbReference>